<protein>
    <submittedName>
        <fullName evidence="3">DUF4369 domain-containing protein</fullName>
    </submittedName>
</protein>
<gene>
    <name evidence="3" type="ORF">ACFSUS_25160</name>
</gene>
<evidence type="ECO:0000313" key="4">
    <source>
        <dbReference type="Proteomes" id="UP001597469"/>
    </source>
</evidence>
<dbReference type="InterPro" id="IPR025380">
    <property type="entry name" value="DUF4369"/>
</dbReference>
<organism evidence="3 4">
    <name type="scientific">Spirosoma soli</name>
    <dbReference type="NCBI Taxonomy" id="1770529"/>
    <lineage>
        <taxon>Bacteria</taxon>
        <taxon>Pseudomonadati</taxon>
        <taxon>Bacteroidota</taxon>
        <taxon>Cytophagia</taxon>
        <taxon>Cytophagales</taxon>
        <taxon>Cytophagaceae</taxon>
        <taxon>Spirosoma</taxon>
    </lineage>
</organism>
<sequence length="230" mass="26070">MKGAVFSFLLSFLGVFSNAQTTATLHGQIAGYLNSTVYLYSVSGLRQPPQLVDSAKLTTEFFTFKRVLKEPSGYYLSMNEVAGQLYFIWDKDIVVLLNSNELDKSTVEGSPTTEAWRSFVENVQAPYDQQVKVNRELFFKAQDQKDTARVTQLYQEAYALFMNHQKAITEYIQSYHDSWAGLYVLASCYKDMGRKSAQSLFAELSSSLQQSELGKQISATITDPDYMMRP</sequence>
<feature type="chain" id="PRO_5045300882" evidence="1">
    <location>
        <begin position="20"/>
        <end position="230"/>
    </location>
</feature>
<dbReference type="Proteomes" id="UP001597469">
    <property type="component" value="Unassembled WGS sequence"/>
</dbReference>
<keyword evidence="1" id="KW-0732">Signal</keyword>
<dbReference type="Pfam" id="PF14289">
    <property type="entry name" value="DUF4369"/>
    <property type="match status" value="1"/>
</dbReference>
<dbReference type="EMBL" id="JBHULN010000022">
    <property type="protein sequence ID" value="MFD2573951.1"/>
    <property type="molecule type" value="Genomic_DNA"/>
</dbReference>
<evidence type="ECO:0000256" key="1">
    <source>
        <dbReference type="SAM" id="SignalP"/>
    </source>
</evidence>
<name>A0ABW5MCV6_9BACT</name>
<evidence type="ECO:0000313" key="3">
    <source>
        <dbReference type="EMBL" id="MFD2573951.1"/>
    </source>
</evidence>
<dbReference type="RefSeq" id="WP_381527140.1">
    <property type="nucleotide sequence ID" value="NZ_JBHULN010000022.1"/>
</dbReference>
<proteinExistence type="predicted"/>
<feature type="domain" description="DUF4369" evidence="2">
    <location>
        <begin position="24"/>
        <end position="116"/>
    </location>
</feature>
<accession>A0ABW5MCV6</accession>
<comment type="caution">
    <text evidence="3">The sequence shown here is derived from an EMBL/GenBank/DDBJ whole genome shotgun (WGS) entry which is preliminary data.</text>
</comment>
<reference evidence="4" key="1">
    <citation type="journal article" date="2019" name="Int. J. Syst. Evol. Microbiol.">
        <title>The Global Catalogue of Microorganisms (GCM) 10K type strain sequencing project: providing services to taxonomists for standard genome sequencing and annotation.</title>
        <authorList>
            <consortium name="The Broad Institute Genomics Platform"/>
            <consortium name="The Broad Institute Genome Sequencing Center for Infectious Disease"/>
            <person name="Wu L."/>
            <person name="Ma J."/>
        </authorList>
    </citation>
    <scope>NUCLEOTIDE SEQUENCE [LARGE SCALE GENOMIC DNA]</scope>
    <source>
        <strain evidence="4">KCTC 42805</strain>
    </source>
</reference>
<keyword evidence="4" id="KW-1185">Reference proteome</keyword>
<feature type="signal peptide" evidence="1">
    <location>
        <begin position="1"/>
        <end position="19"/>
    </location>
</feature>
<evidence type="ECO:0000259" key="2">
    <source>
        <dbReference type="Pfam" id="PF14289"/>
    </source>
</evidence>